<dbReference type="EMBL" id="LGRX02026761">
    <property type="protein sequence ID" value="KAK3250350.1"/>
    <property type="molecule type" value="Genomic_DNA"/>
</dbReference>
<name>A0AAE0CAH9_9CHLO</name>
<dbReference type="PROSITE" id="PS00018">
    <property type="entry name" value="EF_HAND_1"/>
    <property type="match status" value="1"/>
</dbReference>
<dbReference type="Proteomes" id="UP001190700">
    <property type="component" value="Unassembled WGS sequence"/>
</dbReference>
<gene>
    <name evidence="4" type="ORF">CYMTET_40264</name>
</gene>
<organism evidence="4 5">
    <name type="scientific">Cymbomonas tetramitiformis</name>
    <dbReference type="NCBI Taxonomy" id="36881"/>
    <lineage>
        <taxon>Eukaryota</taxon>
        <taxon>Viridiplantae</taxon>
        <taxon>Chlorophyta</taxon>
        <taxon>Pyramimonadophyceae</taxon>
        <taxon>Pyramimonadales</taxon>
        <taxon>Pyramimonadaceae</taxon>
        <taxon>Cymbomonas</taxon>
    </lineage>
</organism>
<dbReference type="PROSITE" id="PS50222">
    <property type="entry name" value="EF_HAND_2"/>
    <property type="match status" value="1"/>
</dbReference>
<dbReference type="SUPFAM" id="SSF47473">
    <property type="entry name" value="EF-hand"/>
    <property type="match status" value="1"/>
</dbReference>
<reference evidence="4 5" key="1">
    <citation type="journal article" date="2015" name="Genome Biol. Evol.">
        <title>Comparative Genomics of a Bacterivorous Green Alga Reveals Evolutionary Causalities and Consequences of Phago-Mixotrophic Mode of Nutrition.</title>
        <authorList>
            <person name="Burns J.A."/>
            <person name="Paasch A."/>
            <person name="Narechania A."/>
            <person name="Kim E."/>
        </authorList>
    </citation>
    <scope>NUCLEOTIDE SEQUENCE [LARGE SCALE GENOMIC DNA]</scope>
    <source>
        <strain evidence="4 5">PLY_AMNH</strain>
    </source>
</reference>
<feature type="region of interest" description="Disordered" evidence="2">
    <location>
        <begin position="1"/>
        <end position="40"/>
    </location>
</feature>
<feature type="domain" description="EF-hand" evidence="3">
    <location>
        <begin position="146"/>
        <end position="181"/>
    </location>
</feature>
<sequence>MAGKSPPTSPVRGKKSSAPSAEPAQPVPPRLQKRNEKGGVQVHEDEINDAFNFLNRSGRDVVTREDLEQFMETFFPGMMTHKEVKSLIGPSGMSQEKLKRLLQNNDLQDFDPVAEAFKVLDPESTGTLDMDILKTLLKEMPGVGEIDREDLEYLTKYMDADGDGRVGLEDFAAIGRYGSEDKDKDIGGGSFLTQ</sequence>
<dbReference type="Pfam" id="PF13499">
    <property type="entry name" value="EF-hand_7"/>
    <property type="match status" value="1"/>
</dbReference>
<evidence type="ECO:0000313" key="5">
    <source>
        <dbReference type="Proteomes" id="UP001190700"/>
    </source>
</evidence>
<dbReference type="GO" id="GO:0005509">
    <property type="term" value="F:calcium ion binding"/>
    <property type="evidence" value="ECO:0007669"/>
    <property type="project" value="InterPro"/>
</dbReference>
<dbReference type="InterPro" id="IPR018247">
    <property type="entry name" value="EF_Hand_1_Ca_BS"/>
</dbReference>
<dbReference type="InterPro" id="IPR002048">
    <property type="entry name" value="EF_hand_dom"/>
</dbReference>
<evidence type="ECO:0000313" key="4">
    <source>
        <dbReference type="EMBL" id="KAK3250350.1"/>
    </source>
</evidence>
<evidence type="ECO:0000259" key="3">
    <source>
        <dbReference type="PROSITE" id="PS50222"/>
    </source>
</evidence>
<keyword evidence="5" id="KW-1185">Reference proteome</keyword>
<evidence type="ECO:0000256" key="2">
    <source>
        <dbReference type="SAM" id="MobiDB-lite"/>
    </source>
</evidence>
<comment type="caution">
    <text evidence="4">The sequence shown here is derived from an EMBL/GenBank/DDBJ whole genome shotgun (WGS) entry which is preliminary data.</text>
</comment>
<protein>
    <recommendedName>
        <fullName evidence="3">EF-hand domain-containing protein</fullName>
    </recommendedName>
</protein>
<proteinExistence type="predicted"/>
<keyword evidence="1" id="KW-0106">Calcium</keyword>
<dbReference type="AlphaFoldDB" id="A0AAE0CAH9"/>
<dbReference type="Gene3D" id="1.10.238.10">
    <property type="entry name" value="EF-hand"/>
    <property type="match status" value="1"/>
</dbReference>
<evidence type="ECO:0000256" key="1">
    <source>
        <dbReference type="ARBA" id="ARBA00022837"/>
    </source>
</evidence>
<dbReference type="InterPro" id="IPR011992">
    <property type="entry name" value="EF-hand-dom_pair"/>
</dbReference>
<accession>A0AAE0CAH9</accession>